<sequence>MGGIAFFTSCSDDVTTIGTDIIGDGNFETEKAEFEVYAYNRKLNGVQTNGLPLYQLGVYDDQIFGRTEASIVSQLSLVTTRPVFGVSSQQREEEYAADNDPKTTPENEKATRVYINIPFFGSVADGETENSDEGAPIARKYDLDSIYGNDKATFTFRVEELTYYLRDLDPSSGFVEQQRYFSNKDFSSNTGAVLYDNRVEISNLEELIYKDDDLDTPDVDESEEVETRLSPRIRVEIDSPDALAFFQQILDKEGSSELMSNNNFKEFIKGLRFSASSFSSPALMLLDWNNANVEVQYEYDRVDTSDGNKIVKGNSSFTLSLGAFTVDSNSGARTRRNNVVNTLINEAYPGEISDQLDNNINASRLYLKGGAGTMVELSLFDPLKDSTVVTSIEKQGWIINEANLVFYVDRDKLDTYPDFAEPQRLYVYNLADNTILADVELDYTVNQDKSISRQIFGGILEKEEDKGVKYKIRLTEHVDRILNQDSTNVNLGLALTANINNTRNISSEGNGQDKEQFIPEASVITPLSTILYGNNTGEEHKDKRLKLEIFYTKVE</sequence>
<dbReference type="Proteomes" id="UP000182248">
    <property type="component" value="Unassembled WGS sequence"/>
</dbReference>
<dbReference type="AlphaFoldDB" id="A0A1K1N3I7"/>
<accession>A0A1K1N3I7</accession>
<feature type="compositionally biased region" description="Basic and acidic residues" evidence="1">
    <location>
        <begin position="90"/>
        <end position="108"/>
    </location>
</feature>
<evidence type="ECO:0000313" key="3">
    <source>
        <dbReference type="Proteomes" id="UP000182248"/>
    </source>
</evidence>
<keyword evidence="3" id="KW-1185">Reference proteome</keyword>
<dbReference type="STRING" id="1150368.SAMN02927921_00984"/>
<dbReference type="EMBL" id="FPJE01000004">
    <property type="protein sequence ID" value="SFW29899.1"/>
    <property type="molecule type" value="Genomic_DNA"/>
</dbReference>
<gene>
    <name evidence="2" type="ORF">SAMN02927921_00984</name>
</gene>
<organism evidence="2 3">
    <name type="scientific">Sinomicrobium oceani</name>
    <dbReference type="NCBI Taxonomy" id="1150368"/>
    <lineage>
        <taxon>Bacteria</taxon>
        <taxon>Pseudomonadati</taxon>
        <taxon>Bacteroidota</taxon>
        <taxon>Flavobacteriia</taxon>
        <taxon>Flavobacteriales</taxon>
        <taxon>Flavobacteriaceae</taxon>
        <taxon>Sinomicrobium</taxon>
    </lineage>
</organism>
<protein>
    <recommendedName>
        <fullName evidence="4">DUF4270 domain-containing protein</fullName>
    </recommendedName>
</protein>
<dbReference type="InterPro" id="IPR025366">
    <property type="entry name" value="DUF4270"/>
</dbReference>
<proteinExistence type="predicted"/>
<reference evidence="2 3" key="1">
    <citation type="submission" date="2016-11" db="EMBL/GenBank/DDBJ databases">
        <authorList>
            <person name="Jaros S."/>
            <person name="Januszkiewicz K."/>
            <person name="Wedrychowicz H."/>
        </authorList>
    </citation>
    <scope>NUCLEOTIDE SEQUENCE [LARGE SCALE GENOMIC DNA]</scope>
    <source>
        <strain evidence="2 3">CGMCC 1.12145</strain>
    </source>
</reference>
<feature type="region of interest" description="Disordered" evidence="1">
    <location>
        <begin position="88"/>
        <end position="108"/>
    </location>
</feature>
<name>A0A1K1N3I7_9FLAO</name>
<evidence type="ECO:0008006" key="4">
    <source>
        <dbReference type="Google" id="ProtNLM"/>
    </source>
</evidence>
<dbReference type="Pfam" id="PF14092">
    <property type="entry name" value="DUF4270"/>
    <property type="match status" value="1"/>
</dbReference>
<evidence type="ECO:0000256" key="1">
    <source>
        <dbReference type="SAM" id="MobiDB-lite"/>
    </source>
</evidence>
<evidence type="ECO:0000313" key="2">
    <source>
        <dbReference type="EMBL" id="SFW29899.1"/>
    </source>
</evidence>